<dbReference type="PANTHER" id="PTHR30151">
    <property type="entry name" value="ALKANE SULFONATE ABC TRANSPORTER-RELATED, MEMBRANE SUBUNIT"/>
    <property type="match status" value="1"/>
</dbReference>
<evidence type="ECO:0000256" key="2">
    <source>
        <dbReference type="ARBA" id="ARBA00022448"/>
    </source>
</evidence>
<dbReference type="RefSeq" id="WP_218037460.1">
    <property type="nucleotide sequence ID" value="NZ_BKAJ01000092.1"/>
</dbReference>
<feature type="transmembrane region" description="Helical" evidence="7">
    <location>
        <begin position="219"/>
        <end position="240"/>
    </location>
</feature>
<evidence type="ECO:0000259" key="8">
    <source>
        <dbReference type="PROSITE" id="PS50928"/>
    </source>
</evidence>
<accession>A0A512NGG9</accession>
<evidence type="ECO:0000256" key="6">
    <source>
        <dbReference type="ARBA" id="ARBA00023136"/>
    </source>
</evidence>
<organism evidence="9 10">
    <name type="scientific">Reyranella soli</name>
    <dbReference type="NCBI Taxonomy" id="1230389"/>
    <lineage>
        <taxon>Bacteria</taxon>
        <taxon>Pseudomonadati</taxon>
        <taxon>Pseudomonadota</taxon>
        <taxon>Alphaproteobacteria</taxon>
        <taxon>Hyphomicrobiales</taxon>
        <taxon>Reyranellaceae</taxon>
        <taxon>Reyranella</taxon>
    </lineage>
</organism>
<dbReference type="PROSITE" id="PS50928">
    <property type="entry name" value="ABC_TM1"/>
    <property type="match status" value="1"/>
</dbReference>
<sequence length="252" mass="27420">MISKATIIRTVVLVGAVAALEVACRTGAIQPALVIAPSAMVKALAETLQSDDFGGHVQQTLSAVAIAMTLAIVGGFAIGFVLHWIPFLRRAFNPFLAAYYAIPHFAFYPLLIVIFGLGPAPLIVLATLFAMVAMIVATMAGLDRVPRVLLKTARIHRLSLMQEIWRIRLPAAAPHILSGLKLAVAYSFIGVIAGEFILSTSGIGHEIAYAYDNFDNPRMYALILFVLGIVTTFNMLVWTWERRLARRRGMAS</sequence>
<evidence type="ECO:0000256" key="1">
    <source>
        <dbReference type="ARBA" id="ARBA00004651"/>
    </source>
</evidence>
<protein>
    <submittedName>
        <fullName evidence="9">ABC transporter permease</fullName>
    </submittedName>
</protein>
<comment type="subcellular location">
    <subcellularLocation>
        <location evidence="1 7">Cell membrane</location>
        <topology evidence="1 7">Multi-pass membrane protein</topology>
    </subcellularLocation>
</comment>
<feature type="domain" description="ABC transmembrane type-1" evidence="8">
    <location>
        <begin position="57"/>
        <end position="237"/>
    </location>
</feature>
<evidence type="ECO:0000256" key="7">
    <source>
        <dbReference type="RuleBase" id="RU363032"/>
    </source>
</evidence>
<dbReference type="Gene3D" id="1.10.3720.10">
    <property type="entry name" value="MetI-like"/>
    <property type="match status" value="1"/>
</dbReference>
<evidence type="ECO:0000256" key="3">
    <source>
        <dbReference type="ARBA" id="ARBA00022475"/>
    </source>
</evidence>
<gene>
    <name evidence="9" type="ORF">RSO01_52130</name>
</gene>
<dbReference type="CDD" id="cd06261">
    <property type="entry name" value="TM_PBP2"/>
    <property type="match status" value="1"/>
</dbReference>
<dbReference type="Proteomes" id="UP000321058">
    <property type="component" value="Unassembled WGS sequence"/>
</dbReference>
<dbReference type="GO" id="GO:0055085">
    <property type="term" value="P:transmembrane transport"/>
    <property type="evidence" value="ECO:0007669"/>
    <property type="project" value="InterPro"/>
</dbReference>
<keyword evidence="2 7" id="KW-0813">Transport</keyword>
<dbReference type="InterPro" id="IPR035906">
    <property type="entry name" value="MetI-like_sf"/>
</dbReference>
<feature type="transmembrane region" description="Helical" evidence="7">
    <location>
        <begin position="97"/>
        <end position="117"/>
    </location>
</feature>
<feature type="transmembrane region" description="Helical" evidence="7">
    <location>
        <begin position="176"/>
        <end position="199"/>
    </location>
</feature>
<feature type="transmembrane region" description="Helical" evidence="7">
    <location>
        <begin position="123"/>
        <end position="142"/>
    </location>
</feature>
<dbReference type="InterPro" id="IPR000515">
    <property type="entry name" value="MetI-like"/>
</dbReference>
<dbReference type="AlphaFoldDB" id="A0A512NGG9"/>
<keyword evidence="4 7" id="KW-0812">Transmembrane</keyword>
<keyword evidence="5 7" id="KW-1133">Transmembrane helix</keyword>
<evidence type="ECO:0000313" key="10">
    <source>
        <dbReference type="Proteomes" id="UP000321058"/>
    </source>
</evidence>
<proteinExistence type="inferred from homology"/>
<dbReference type="GO" id="GO:0005886">
    <property type="term" value="C:plasma membrane"/>
    <property type="evidence" value="ECO:0007669"/>
    <property type="project" value="UniProtKB-SubCell"/>
</dbReference>
<dbReference type="Pfam" id="PF00528">
    <property type="entry name" value="BPD_transp_1"/>
    <property type="match status" value="1"/>
</dbReference>
<name>A0A512NGG9_9HYPH</name>
<dbReference type="SUPFAM" id="SSF161098">
    <property type="entry name" value="MetI-like"/>
    <property type="match status" value="1"/>
</dbReference>
<keyword evidence="10" id="KW-1185">Reference proteome</keyword>
<dbReference type="EMBL" id="BKAJ01000092">
    <property type="protein sequence ID" value="GEP58047.1"/>
    <property type="molecule type" value="Genomic_DNA"/>
</dbReference>
<evidence type="ECO:0000256" key="5">
    <source>
        <dbReference type="ARBA" id="ARBA00022989"/>
    </source>
</evidence>
<evidence type="ECO:0000256" key="4">
    <source>
        <dbReference type="ARBA" id="ARBA00022692"/>
    </source>
</evidence>
<feature type="transmembrane region" description="Helical" evidence="7">
    <location>
        <begin position="61"/>
        <end position="85"/>
    </location>
</feature>
<reference evidence="9 10" key="1">
    <citation type="submission" date="2019-07" db="EMBL/GenBank/DDBJ databases">
        <title>Whole genome shotgun sequence of Reyranella soli NBRC 108950.</title>
        <authorList>
            <person name="Hosoyama A."/>
            <person name="Uohara A."/>
            <person name="Ohji S."/>
            <person name="Ichikawa N."/>
        </authorList>
    </citation>
    <scope>NUCLEOTIDE SEQUENCE [LARGE SCALE GENOMIC DNA]</scope>
    <source>
        <strain evidence="9 10">NBRC 108950</strain>
    </source>
</reference>
<evidence type="ECO:0000313" key="9">
    <source>
        <dbReference type="EMBL" id="GEP58047.1"/>
    </source>
</evidence>
<comment type="caution">
    <text evidence="9">The sequence shown here is derived from an EMBL/GenBank/DDBJ whole genome shotgun (WGS) entry which is preliminary data.</text>
</comment>
<comment type="similarity">
    <text evidence="7">Belongs to the binding-protein-dependent transport system permease family.</text>
</comment>
<dbReference type="PANTHER" id="PTHR30151:SF0">
    <property type="entry name" value="ABC TRANSPORTER PERMEASE PROTEIN MJ0413-RELATED"/>
    <property type="match status" value="1"/>
</dbReference>
<keyword evidence="6 7" id="KW-0472">Membrane</keyword>
<keyword evidence="3" id="KW-1003">Cell membrane</keyword>